<gene>
    <name evidence="2" type="ORF">GD597_18675</name>
</gene>
<dbReference type="AlphaFoldDB" id="A0A8J8FH01"/>
<feature type="signal peptide" evidence="1">
    <location>
        <begin position="1"/>
        <end position="19"/>
    </location>
</feature>
<evidence type="ECO:0000313" key="3">
    <source>
        <dbReference type="Proteomes" id="UP000598971"/>
    </source>
</evidence>
<evidence type="ECO:0000256" key="1">
    <source>
        <dbReference type="SAM" id="SignalP"/>
    </source>
</evidence>
<dbReference type="Gene3D" id="3.10.450.360">
    <property type="match status" value="1"/>
</dbReference>
<feature type="chain" id="PRO_5035233867" description="PepSY domain-containing protein" evidence="1">
    <location>
        <begin position="20"/>
        <end position="93"/>
    </location>
</feature>
<dbReference type="EMBL" id="WHPF01000015">
    <property type="protein sequence ID" value="NNV57505.1"/>
    <property type="molecule type" value="Genomic_DNA"/>
</dbReference>
<keyword evidence="1" id="KW-0732">Signal</keyword>
<protein>
    <recommendedName>
        <fullName evidence="4">PepSY domain-containing protein</fullName>
    </recommendedName>
</protein>
<dbReference type="Proteomes" id="UP000598971">
    <property type="component" value="Unassembled WGS sequence"/>
</dbReference>
<organism evidence="2 3">
    <name type="scientific">Limnovirga soli</name>
    <dbReference type="NCBI Taxonomy" id="2656915"/>
    <lineage>
        <taxon>Bacteria</taxon>
        <taxon>Pseudomonadati</taxon>
        <taxon>Bacteroidota</taxon>
        <taxon>Chitinophagia</taxon>
        <taxon>Chitinophagales</taxon>
        <taxon>Chitinophagaceae</taxon>
        <taxon>Limnovirga</taxon>
    </lineage>
</organism>
<keyword evidence="3" id="KW-1185">Reference proteome</keyword>
<evidence type="ECO:0008006" key="4">
    <source>
        <dbReference type="Google" id="ProtNLM"/>
    </source>
</evidence>
<name>A0A8J8FH01_9BACT</name>
<accession>A0A8J8FH01</accession>
<proteinExistence type="predicted"/>
<evidence type="ECO:0000313" key="2">
    <source>
        <dbReference type="EMBL" id="NNV57505.1"/>
    </source>
</evidence>
<reference evidence="2" key="1">
    <citation type="submission" date="2019-10" db="EMBL/GenBank/DDBJ databases">
        <title>Draft genome sequence of Panacibacter sp. KCS-6.</title>
        <authorList>
            <person name="Yim K.J."/>
        </authorList>
    </citation>
    <scope>NUCLEOTIDE SEQUENCE</scope>
    <source>
        <strain evidence="2">KCS-6</strain>
    </source>
</reference>
<comment type="caution">
    <text evidence="2">The sequence shown here is derived from an EMBL/GenBank/DDBJ whole genome shotgun (WGS) entry which is preliminary data.</text>
</comment>
<sequence>MKKVILAAALLITMSSSFAANYTSANAAATLIQAGRPNTTIPQACVNSYNAMYPGATTLKWARKGEGVYQVTFLYGGEKMTARYSYDGTYLGK</sequence>
<dbReference type="RefSeq" id="WP_171609449.1">
    <property type="nucleotide sequence ID" value="NZ_WHPF01000015.1"/>
</dbReference>